<dbReference type="Pfam" id="PF17652">
    <property type="entry name" value="Glyco_hydro81C"/>
    <property type="match status" value="1"/>
</dbReference>
<feature type="compositionally biased region" description="Low complexity" evidence="9">
    <location>
        <begin position="806"/>
        <end position="843"/>
    </location>
</feature>
<dbReference type="InterPro" id="IPR005200">
    <property type="entry name" value="Endo-beta-glucanase"/>
</dbReference>
<feature type="domain" description="Glycosyl hydrolase family 81 C-terminal" evidence="10">
    <location>
        <begin position="406"/>
        <end position="722"/>
    </location>
</feature>
<evidence type="ECO:0000256" key="8">
    <source>
        <dbReference type="ARBA" id="ARBA00023326"/>
    </source>
</evidence>
<evidence type="ECO:0000313" key="12">
    <source>
        <dbReference type="Proteomes" id="UP000053024"/>
    </source>
</evidence>
<dbReference type="STRING" id="285568.AQJ66_08820"/>
<proteinExistence type="inferred from homology"/>
<evidence type="ECO:0000256" key="7">
    <source>
        <dbReference type="ARBA" id="ARBA00023316"/>
    </source>
</evidence>
<evidence type="ECO:0000256" key="2">
    <source>
        <dbReference type="ARBA" id="ARBA00010730"/>
    </source>
</evidence>
<comment type="caution">
    <text evidence="11">The sequence shown here is derived from an EMBL/GenBank/DDBJ whole genome shotgun (WGS) entry which is preliminary data.</text>
</comment>
<evidence type="ECO:0000256" key="1">
    <source>
        <dbReference type="ARBA" id="ARBA00000382"/>
    </source>
</evidence>
<dbReference type="PROSITE" id="PS52008">
    <property type="entry name" value="GH81"/>
    <property type="match status" value="1"/>
</dbReference>
<evidence type="ECO:0000256" key="4">
    <source>
        <dbReference type="ARBA" id="ARBA00022801"/>
    </source>
</evidence>
<sequence length="996" mass="105177">MSSDTDRPRPAGSLPPRRTVYSPHVLVFGVVAALLGTVLAVFAPHPASAATVGQGSYTTQPPGPLPSGCADLSTNPRHWVTANAPSGAVPTNDWWSSILWKRTNCAYGEPLFAQPLGFKAQSGGLGFSYSTTPAISGSAKGVGEYHFNYTEDFVAGVAGLGAPEVKVDDWSDWTVSPVLSDGAHTLRATIGSGLPFAYFRATGGDAQIKVASGATAGVWSHSGSMLGYTIAGHDYVAFAPSGATWSVDGSGTTFTSSLGGKDYFSIAVLPTTPSTSAADRAALADEYAKYAYNHVTGTAVSYTYDEASSTVTTKYSYTTTALEGTGKATVAALMPHQWRNLAGGTPLAQKYISSRGPLKVLTGITSFTTSMVFHGVLPEVPAVADSSGADATTLQNYLNAEKADPTRQQSDDTYWTGKGLGRAARLAEIADQTGNKDVRDAALAAIKSKLTDWFTASQNETGHLFYYDDKWGTLIGYPASYGSDQELNDHHFHYGYYIAAAATLAKFDPAWASSSQYGGMVDLLIRDANNYDRADKRFPYLRDFDIYSGHDWASGHGSFAAGNNQESSSEGMNFDNALIQWGIATGDKTVRDAGIYMYTTQAAAIQDYWFDTKDEIYPSDFPHKEVGMVWGNGGAYSTWFSSAPEQIQGINLLPVTGGHLYLGDDPAYVRANYQEMLDQSGKTQPTIWTDIWYEYQALGDGDAALANFRANNGFTSEEGESKAHTFHWIRNLAALGTVDTTVTADSPLTAVFTKSGRRTYVASNVTADDTTVHFSDGTAVQVPAGKTVASGAQNWSGGTATGGVQSSPSPSPTVTDSASPSPSPSDSASPSPSPSATAGSSPDLYLQSDSTLAGTAGSDGSVTVAAGDGTNHDGTPYQPVTLTAKGLNLKYNGATTTFDLSVDAKQAVGNGVQMRVSYDCTGDGSWDRVETYRYFATDPITGWEHYKDTQGLLSSQGTMCGSLTGGTVRAEVWNAIGNNPSTLGTGNLSVLHLPFA</sequence>
<protein>
    <recommendedName>
        <fullName evidence="3">glucan endo-1,3-beta-D-glucosidase</fullName>
        <ecNumber evidence="3">3.2.1.39</ecNumber>
    </recommendedName>
</protein>
<dbReference type="EC" id="3.2.1.39" evidence="3"/>
<keyword evidence="5" id="KW-0119">Carbohydrate metabolism</keyword>
<gene>
    <name evidence="11" type="ORF">AQJ66_08820</name>
</gene>
<evidence type="ECO:0000256" key="9">
    <source>
        <dbReference type="SAM" id="MobiDB-lite"/>
    </source>
</evidence>
<evidence type="ECO:0000256" key="3">
    <source>
        <dbReference type="ARBA" id="ARBA00012780"/>
    </source>
</evidence>
<dbReference type="GO" id="GO:0042973">
    <property type="term" value="F:glucan endo-1,3-beta-D-glucosidase activity"/>
    <property type="evidence" value="ECO:0007669"/>
    <property type="project" value="UniProtKB-EC"/>
</dbReference>
<dbReference type="RefSeq" id="WP_061918849.1">
    <property type="nucleotide sequence ID" value="NZ_KQ948853.1"/>
</dbReference>
<evidence type="ECO:0000259" key="10">
    <source>
        <dbReference type="Pfam" id="PF17652"/>
    </source>
</evidence>
<evidence type="ECO:0000256" key="5">
    <source>
        <dbReference type="ARBA" id="ARBA00023277"/>
    </source>
</evidence>
<name>A0A117RFD2_9ACTN</name>
<accession>A0A117RFD2</accession>
<dbReference type="PANTHER" id="PTHR31983:SF0">
    <property type="entry name" value="GLUCAN ENDO-1,3-BETA-D-GLUCOSIDASE 2"/>
    <property type="match status" value="1"/>
</dbReference>
<keyword evidence="12" id="KW-1185">Reference proteome</keyword>
<keyword evidence="7" id="KW-0961">Cell wall biogenesis/degradation</keyword>
<feature type="compositionally biased region" description="Polar residues" evidence="9">
    <location>
        <begin position="790"/>
        <end position="805"/>
    </location>
</feature>
<dbReference type="Gene3D" id="2.70.98.30">
    <property type="entry name" value="Golgi alpha-mannosidase II, domain 4"/>
    <property type="match status" value="1"/>
</dbReference>
<dbReference type="AlphaFoldDB" id="A0A117RFD2"/>
<dbReference type="EMBL" id="LMWX01000013">
    <property type="protein sequence ID" value="KUN87733.1"/>
    <property type="molecule type" value="Genomic_DNA"/>
</dbReference>
<dbReference type="PANTHER" id="PTHR31983">
    <property type="entry name" value="ENDO-1,3(4)-BETA-GLUCANASE 1"/>
    <property type="match status" value="1"/>
</dbReference>
<dbReference type="GO" id="GO:0052861">
    <property type="term" value="F:endo-1,3(4)-beta-glucanase activity"/>
    <property type="evidence" value="ECO:0007669"/>
    <property type="project" value="InterPro"/>
</dbReference>
<evidence type="ECO:0000256" key="6">
    <source>
        <dbReference type="ARBA" id="ARBA00023295"/>
    </source>
</evidence>
<keyword evidence="6" id="KW-0326">Glycosidase</keyword>
<dbReference type="GO" id="GO:0000272">
    <property type="term" value="P:polysaccharide catabolic process"/>
    <property type="evidence" value="ECO:0007669"/>
    <property type="project" value="UniProtKB-KW"/>
</dbReference>
<organism evidence="11 12">
    <name type="scientific">Streptomyces bungoensis</name>
    <dbReference type="NCBI Taxonomy" id="285568"/>
    <lineage>
        <taxon>Bacteria</taxon>
        <taxon>Bacillati</taxon>
        <taxon>Actinomycetota</taxon>
        <taxon>Actinomycetes</taxon>
        <taxon>Kitasatosporales</taxon>
        <taxon>Streptomycetaceae</taxon>
        <taxon>Streptomyces</taxon>
    </lineage>
</organism>
<dbReference type="GO" id="GO:0071555">
    <property type="term" value="P:cell wall organization"/>
    <property type="evidence" value="ECO:0007669"/>
    <property type="project" value="UniProtKB-KW"/>
</dbReference>
<dbReference type="Proteomes" id="UP000053024">
    <property type="component" value="Unassembled WGS sequence"/>
</dbReference>
<dbReference type="OrthoDB" id="5480482at2"/>
<keyword evidence="8" id="KW-0624">Polysaccharide degradation</keyword>
<feature type="compositionally biased region" description="Polar residues" evidence="9">
    <location>
        <begin position="847"/>
        <end position="861"/>
    </location>
</feature>
<dbReference type="InterPro" id="IPR040720">
    <property type="entry name" value="GH81_C"/>
</dbReference>
<evidence type="ECO:0000313" key="11">
    <source>
        <dbReference type="EMBL" id="KUN87733.1"/>
    </source>
</evidence>
<reference evidence="11 12" key="1">
    <citation type="submission" date="2015-10" db="EMBL/GenBank/DDBJ databases">
        <title>Draft genome sequence of Streptomyces bungoensis DSM 41781, type strain for the species Streptomyces bungoensis.</title>
        <authorList>
            <person name="Ruckert C."/>
            <person name="Winkler A."/>
            <person name="Kalinowski J."/>
            <person name="Kampfer P."/>
            <person name="Glaeser S."/>
        </authorList>
    </citation>
    <scope>NUCLEOTIDE SEQUENCE [LARGE SCALE GENOMIC DNA]</scope>
    <source>
        <strain evidence="11 12">DSM 41781</strain>
    </source>
</reference>
<comment type="similarity">
    <text evidence="2">Belongs to the glycosyl hydrolase 81 family.</text>
</comment>
<feature type="region of interest" description="Disordered" evidence="9">
    <location>
        <begin position="789"/>
        <end position="877"/>
    </location>
</feature>
<keyword evidence="4" id="KW-0378">Hydrolase</keyword>
<comment type="catalytic activity">
    <reaction evidence="1">
        <text>Hydrolysis of (1-&gt;3)-beta-D-glucosidic linkages in (1-&gt;3)-beta-D-glucans.</text>
        <dbReference type="EC" id="3.2.1.39"/>
    </reaction>
</comment>